<evidence type="ECO:0000256" key="6">
    <source>
        <dbReference type="ARBA" id="ARBA00022840"/>
    </source>
</evidence>
<evidence type="ECO:0000256" key="8">
    <source>
        <dbReference type="ARBA" id="ARBA00048679"/>
    </source>
</evidence>
<dbReference type="AlphaFoldDB" id="A0AAD4QLI7"/>
<dbReference type="GO" id="GO:0004674">
    <property type="term" value="F:protein serine/threonine kinase activity"/>
    <property type="evidence" value="ECO:0007669"/>
    <property type="project" value="UniProtKB-KW"/>
</dbReference>
<dbReference type="Pfam" id="PF00069">
    <property type="entry name" value="Pkinase"/>
    <property type="match status" value="1"/>
</dbReference>
<evidence type="ECO:0000256" key="7">
    <source>
        <dbReference type="ARBA" id="ARBA00047899"/>
    </source>
</evidence>
<dbReference type="EMBL" id="WTXG01000012">
    <property type="protein sequence ID" value="KAI0301916.1"/>
    <property type="molecule type" value="Genomic_DNA"/>
</dbReference>
<evidence type="ECO:0000256" key="2">
    <source>
        <dbReference type="ARBA" id="ARBA00022527"/>
    </source>
</evidence>
<evidence type="ECO:0000256" key="3">
    <source>
        <dbReference type="ARBA" id="ARBA00022679"/>
    </source>
</evidence>
<evidence type="ECO:0000256" key="10">
    <source>
        <dbReference type="RuleBase" id="RU000304"/>
    </source>
</evidence>
<gene>
    <name evidence="12" type="ORF">B0F90DRAFT_1627857</name>
</gene>
<keyword evidence="6 9" id="KW-0067">ATP-binding</keyword>
<feature type="binding site" evidence="9">
    <location>
        <position position="57"/>
    </location>
    <ligand>
        <name>ATP</name>
        <dbReference type="ChEBI" id="CHEBI:30616"/>
    </ligand>
</feature>
<keyword evidence="4 9" id="KW-0547">Nucleotide-binding</keyword>
<protein>
    <recommendedName>
        <fullName evidence="1">non-specific serine/threonine protein kinase</fullName>
        <ecNumber evidence="1">2.7.11.1</ecNumber>
    </recommendedName>
</protein>
<comment type="catalytic activity">
    <reaction evidence="7">
        <text>L-threonyl-[protein] + ATP = O-phospho-L-threonyl-[protein] + ADP + H(+)</text>
        <dbReference type="Rhea" id="RHEA:46608"/>
        <dbReference type="Rhea" id="RHEA-COMP:11060"/>
        <dbReference type="Rhea" id="RHEA-COMP:11605"/>
        <dbReference type="ChEBI" id="CHEBI:15378"/>
        <dbReference type="ChEBI" id="CHEBI:30013"/>
        <dbReference type="ChEBI" id="CHEBI:30616"/>
        <dbReference type="ChEBI" id="CHEBI:61977"/>
        <dbReference type="ChEBI" id="CHEBI:456216"/>
        <dbReference type="EC" id="2.7.11.1"/>
    </reaction>
</comment>
<reference evidence="12" key="1">
    <citation type="journal article" date="2022" name="New Phytol.">
        <title>Evolutionary transition to the ectomycorrhizal habit in the genomes of a hyperdiverse lineage of mushroom-forming fungi.</title>
        <authorList>
            <person name="Looney B."/>
            <person name="Miyauchi S."/>
            <person name="Morin E."/>
            <person name="Drula E."/>
            <person name="Courty P.E."/>
            <person name="Kohler A."/>
            <person name="Kuo A."/>
            <person name="LaButti K."/>
            <person name="Pangilinan J."/>
            <person name="Lipzen A."/>
            <person name="Riley R."/>
            <person name="Andreopoulos W."/>
            <person name="He G."/>
            <person name="Johnson J."/>
            <person name="Nolan M."/>
            <person name="Tritt A."/>
            <person name="Barry K.W."/>
            <person name="Grigoriev I.V."/>
            <person name="Nagy L.G."/>
            <person name="Hibbett D."/>
            <person name="Henrissat B."/>
            <person name="Matheny P.B."/>
            <person name="Labbe J."/>
            <person name="Martin F.M."/>
        </authorList>
    </citation>
    <scope>NUCLEOTIDE SEQUENCE</scope>
    <source>
        <strain evidence="12">BPL690</strain>
    </source>
</reference>
<comment type="caution">
    <text evidence="12">The sequence shown here is derived from an EMBL/GenBank/DDBJ whole genome shotgun (WGS) entry which is preliminary data.</text>
</comment>
<dbReference type="PANTHER" id="PTHR24356">
    <property type="entry name" value="SERINE/THREONINE-PROTEIN KINASE"/>
    <property type="match status" value="1"/>
</dbReference>
<dbReference type="SMART" id="SM00220">
    <property type="entry name" value="S_TKc"/>
    <property type="match status" value="1"/>
</dbReference>
<evidence type="ECO:0000256" key="9">
    <source>
        <dbReference type="PROSITE-ProRule" id="PRU10141"/>
    </source>
</evidence>
<evidence type="ECO:0000256" key="5">
    <source>
        <dbReference type="ARBA" id="ARBA00022777"/>
    </source>
</evidence>
<comment type="similarity">
    <text evidence="10">Belongs to the protein kinase superfamily.</text>
</comment>
<dbReference type="Gene3D" id="1.10.510.10">
    <property type="entry name" value="Transferase(Phosphotransferase) domain 1"/>
    <property type="match status" value="1"/>
</dbReference>
<evidence type="ECO:0000313" key="12">
    <source>
        <dbReference type="EMBL" id="KAI0301916.1"/>
    </source>
</evidence>
<dbReference type="PANTHER" id="PTHR24356:SF1">
    <property type="entry name" value="SERINE_THREONINE-PROTEIN KINASE GREATWALL"/>
    <property type="match status" value="1"/>
</dbReference>
<dbReference type="InterPro" id="IPR000719">
    <property type="entry name" value="Prot_kinase_dom"/>
</dbReference>
<dbReference type="EC" id="2.7.11.1" evidence="1"/>
<dbReference type="PROSITE" id="PS00108">
    <property type="entry name" value="PROTEIN_KINASE_ST"/>
    <property type="match status" value="1"/>
</dbReference>
<evidence type="ECO:0000259" key="11">
    <source>
        <dbReference type="PROSITE" id="PS50011"/>
    </source>
</evidence>
<comment type="catalytic activity">
    <reaction evidence="8">
        <text>L-seryl-[protein] + ATP = O-phospho-L-seryl-[protein] + ADP + H(+)</text>
        <dbReference type="Rhea" id="RHEA:17989"/>
        <dbReference type="Rhea" id="RHEA-COMP:9863"/>
        <dbReference type="Rhea" id="RHEA-COMP:11604"/>
        <dbReference type="ChEBI" id="CHEBI:15378"/>
        <dbReference type="ChEBI" id="CHEBI:29999"/>
        <dbReference type="ChEBI" id="CHEBI:30616"/>
        <dbReference type="ChEBI" id="CHEBI:83421"/>
        <dbReference type="ChEBI" id="CHEBI:456216"/>
        <dbReference type="EC" id="2.7.11.1"/>
    </reaction>
</comment>
<dbReference type="Proteomes" id="UP001203297">
    <property type="component" value="Unassembled WGS sequence"/>
</dbReference>
<dbReference type="InterPro" id="IPR008271">
    <property type="entry name" value="Ser/Thr_kinase_AS"/>
</dbReference>
<dbReference type="GO" id="GO:0005524">
    <property type="term" value="F:ATP binding"/>
    <property type="evidence" value="ECO:0007669"/>
    <property type="project" value="UniProtKB-UniRule"/>
</dbReference>
<dbReference type="PROSITE" id="PS50011">
    <property type="entry name" value="PROTEIN_KINASE_DOM"/>
    <property type="match status" value="1"/>
</dbReference>
<dbReference type="InterPro" id="IPR017441">
    <property type="entry name" value="Protein_kinase_ATP_BS"/>
</dbReference>
<dbReference type="PROSITE" id="PS00107">
    <property type="entry name" value="PROTEIN_KINASE_ATP"/>
    <property type="match status" value="1"/>
</dbReference>
<dbReference type="InterPro" id="IPR050236">
    <property type="entry name" value="Ser_Thr_kinase_AGC"/>
</dbReference>
<dbReference type="SUPFAM" id="SSF56112">
    <property type="entry name" value="Protein kinase-like (PK-like)"/>
    <property type="match status" value="1"/>
</dbReference>
<keyword evidence="3" id="KW-0808">Transferase</keyword>
<keyword evidence="2 10" id="KW-0723">Serine/threonine-protein kinase</keyword>
<keyword evidence="13" id="KW-1185">Reference proteome</keyword>
<dbReference type="Gene3D" id="3.30.200.20">
    <property type="entry name" value="Phosphorylase Kinase, domain 1"/>
    <property type="match status" value="1"/>
</dbReference>
<dbReference type="InterPro" id="IPR011009">
    <property type="entry name" value="Kinase-like_dom_sf"/>
</dbReference>
<proteinExistence type="inferred from homology"/>
<evidence type="ECO:0000256" key="4">
    <source>
        <dbReference type="ARBA" id="ARBA00022741"/>
    </source>
</evidence>
<evidence type="ECO:0000313" key="13">
    <source>
        <dbReference type="Proteomes" id="UP001203297"/>
    </source>
</evidence>
<evidence type="ECO:0000256" key="1">
    <source>
        <dbReference type="ARBA" id="ARBA00012513"/>
    </source>
</evidence>
<feature type="domain" description="Protein kinase" evidence="11">
    <location>
        <begin position="28"/>
        <end position="257"/>
    </location>
</feature>
<keyword evidence="5 12" id="KW-0418">Kinase</keyword>
<sequence length="257" mass="28507">MSYFLVKHCTGAALPAQSASSIPCLDDYEVLRTLGAGANATVYLVREKHTSSLYALKAVDKYTVDGRKVACRAVVNEQVALSELNGSDLILPLHACFHDTENFYLVTEYLPGGDLQQLQISRVLDVEAVRFYMAELLLAIEHVHAHNIVHRDVKPENIFIDMDGHVVLGDFGIAWQFDRDTSTPDGYFTRGRVGTPAFSSPEVLFGEDYSFEVDLWAFGVILYEMLSGKVRVDCLSLRFIPFKVENIGGIPGQHCSG</sequence>
<organism evidence="12 13">
    <name type="scientific">Multifurca ochricompacta</name>
    <dbReference type="NCBI Taxonomy" id="376703"/>
    <lineage>
        <taxon>Eukaryota</taxon>
        <taxon>Fungi</taxon>
        <taxon>Dikarya</taxon>
        <taxon>Basidiomycota</taxon>
        <taxon>Agaricomycotina</taxon>
        <taxon>Agaricomycetes</taxon>
        <taxon>Russulales</taxon>
        <taxon>Russulaceae</taxon>
        <taxon>Multifurca</taxon>
    </lineage>
</organism>
<name>A0AAD4QLI7_9AGAM</name>
<accession>A0AAD4QLI7</accession>